<dbReference type="CDD" id="cd10017">
    <property type="entry name" value="B3_DNA"/>
    <property type="match status" value="1"/>
</dbReference>
<accession>A0A834VX08</accession>
<feature type="compositionally biased region" description="Acidic residues" evidence="6">
    <location>
        <begin position="106"/>
        <end position="124"/>
    </location>
</feature>
<sequence>MLLKKYTYMASSSSSGEEALVFVKKLTHTDVKYRLSFPSKHVGILPADGVEFGVKCGEQVYTFWCTKRKEGPLKPVIEKGWSSLVRDRGIQVGDMLEFYMQKPLPSDEEHEDEDEDEEEDDGDDQLQQPTRYWIEVRRCVWYEEDEMGTSFTWQRIV</sequence>
<protein>
    <submittedName>
        <fullName evidence="7">B3 domain-containing transcription factor NGA4-like</fullName>
    </submittedName>
</protein>
<reference evidence="7" key="1">
    <citation type="submission" date="2020-09" db="EMBL/GenBank/DDBJ databases">
        <title>Genome-Enabled Discovery of Anthraquinone Biosynthesis in Senna tora.</title>
        <authorList>
            <person name="Kang S.-H."/>
            <person name="Pandey R.P."/>
            <person name="Lee C.-M."/>
            <person name="Sim J.-S."/>
            <person name="Jeong J.-T."/>
            <person name="Choi B.-S."/>
            <person name="Jung M."/>
            <person name="Ginzburg D."/>
            <person name="Zhao K."/>
            <person name="Won S.Y."/>
            <person name="Oh T.-J."/>
            <person name="Yu Y."/>
            <person name="Kim N.-H."/>
            <person name="Lee O.R."/>
            <person name="Lee T.-H."/>
            <person name="Bashyal P."/>
            <person name="Kim T.-S."/>
            <person name="Lee W.-H."/>
            <person name="Kawkins C."/>
            <person name="Kim C.-K."/>
            <person name="Kim J.S."/>
            <person name="Ahn B.O."/>
            <person name="Rhee S.Y."/>
            <person name="Sohng J.K."/>
        </authorList>
    </citation>
    <scope>NUCLEOTIDE SEQUENCE</scope>
    <source>
        <tissue evidence="7">Leaf</tissue>
    </source>
</reference>
<evidence type="ECO:0000313" key="8">
    <source>
        <dbReference type="Proteomes" id="UP000634136"/>
    </source>
</evidence>
<evidence type="ECO:0000256" key="3">
    <source>
        <dbReference type="ARBA" id="ARBA00023125"/>
    </source>
</evidence>
<dbReference type="Proteomes" id="UP000634136">
    <property type="component" value="Unassembled WGS sequence"/>
</dbReference>
<evidence type="ECO:0000256" key="1">
    <source>
        <dbReference type="ARBA" id="ARBA00004123"/>
    </source>
</evidence>
<dbReference type="InterPro" id="IPR003340">
    <property type="entry name" value="B3_DNA-bd"/>
</dbReference>
<keyword evidence="2" id="KW-0805">Transcription regulation</keyword>
<dbReference type="SUPFAM" id="SSF101936">
    <property type="entry name" value="DNA-binding pseudobarrel domain"/>
    <property type="match status" value="1"/>
</dbReference>
<organism evidence="7 8">
    <name type="scientific">Senna tora</name>
    <dbReference type="NCBI Taxonomy" id="362788"/>
    <lineage>
        <taxon>Eukaryota</taxon>
        <taxon>Viridiplantae</taxon>
        <taxon>Streptophyta</taxon>
        <taxon>Embryophyta</taxon>
        <taxon>Tracheophyta</taxon>
        <taxon>Spermatophyta</taxon>
        <taxon>Magnoliopsida</taxon>
        <taxon>eudicotyledons</taxon>
        <taxon>Gunneridae</taxon>
        <taxon>Pentapetalae</taxon>
        <taxon>rosids</taxon>
        <taxon>fabids</taxon>
        <taxon>Fabales</taxon>
        <taxon>Fabaceae</taxon>
        <taxon>Caesalpinioideae</taxon>
        <taxon>Cassia clade</taxon>
        <taxon>Senna</taxon>
    </lineage>
</organism>
<gene>
    <name evidence="7" type="ORF">G2W53_044649</name>
</gene>
<dbReference type="Gene3D" id="2.40.330.10">
    <property type="entry name" value="DNA-binding pseudobarrel domain"/>
    <property type="match status" value="1"/>
</dbReference>
<dbReference type="InterPro" id="IPR015300">
    <property type="entry name" value="DNA-bd_pseudobarrel_sf"/>
</dbReference>
<evidence type="ECO:0000256" key="6">
    <source>
        <dbReference type="SAM" id="MobiDB-lite"/>
    </source>
</evidence>
<evidence type="ECO:0000256" key="2">
    <source>
        <dbReference type="ARBA" id="ARBA00023015"/>
    </source>
</evidence>
<proteinExistence type="predicted"/>
<comment type="subcellular location">
    <subcellularLocation>
        <location evidence="1">Nucleus</location>
    </subcellularLocation>
</comment>
<comment type="caution">
    <text evidence="7">The sequence shown here is derived from an EMBL/GenBank/DDBJ whole genome shotgun (WGS) entry which is preliminary data.</text>
</comment>
<evidence type="ECO:0000313" key="7">
    <source>
        <dbReference type="EMBL" id="KAF7800868.1"/>
    </source>
</evidence>
<keyword evidence="3" id="KW-0238">DNA-binding</keyword>
<keyword evidence="5" id="KW-0539">Nucleus</keyword>
<dbReference type="GO" id="GO:0005634">
    <property type="term" value="C:nucleus"/>
    <property type="evidence" value="ECO:0007669"/>
    <property type="project" value="UniProtKB-SubCell"/>
</dbReference>
<dbReference type="AlphaFoldDB" id="A0A834VX08"/>
<feature type="region of interest" description="Disordered" evidence="6">
    <location>
        <begin position="103"/>
        <end position="127"/>
    </location>
</feature>
<dbReference type="GO" id="GO:0003677">
    <property type="term" value="F:DNA binding"/>
    <property type="evidence" value="ECO:0007669"/>
    <property type="project" value="UniProtKB-KW"/>
</dbReference>
<name>A0A834VX08_9FABA</name>
<dbReference type="EMBL" id="JAAIUW010000136">
    <property type="protein sequence ID" value="KAF7800868.1"/>
    <property type="molecule type" value="Genomic_DNA"/>
</dbReference>
<evidence type="ECO:0000256" key="5">
    <source>
        <dbReference type="ARBA" id="ARBA00023242"/>
    </source>
</evidence>
<keyword evidence="4" id="KW-0804">Transcription</keyword>
<evidence type="ECO:0000256" key="4">
    <source>
        <dbReference type="ARBA" id="ARBA00023163"/>
    </source>
</evidence>
<keyword evidence="8" id="KW-1185">Reference proteome</keyword>